<dbReference type="AlphaFoldDB" id="A0AAG5CRP3"/>
<accession>A0AAG5CRP3</accession>
<evidence type="ECO:0000259" key="1">
    <source>
        <dbReference type="PROSITE" id="PS51827"/>
    </source>
</evidence>
<dbReference type="Proteomes" id="UP000075880">
    <property type="component" value="Unassembled WGS sequence"/>
</dbReference>
<reference evidence="2" key="1">
    <citation type="submission" date="2024-04" db="UniProtKB">
        <authorList>
            <consortium name="EnsemblMetazoa"/>
        </authorList>
    </citation>
    <scope>IDENTIFICATION</scope>
    <source>
        <strain evidence="2">EBRO</strain>
    </source>
</reference>
<sequence>RNAGWTANPAHARFTPYDTDSLWNLKKWFMELHKDTIPEAELVPLAQAFANVEAQGCCYGQELMDLLKHLGEPIARVYRNLKHNKYTPTMMLASKAARLHRYLRSLIYYFCIRKAYILSHYR</sequence>
<protein>
    <recommendedName>
        <fullName evidence="1">XRN2-binding (XTBD) domain-containing protein</fullName>
    </recommendedName>
</protein>
<feature type="domain" description="XRN2-binding (XTBD)" evidence="1">
    <location>
        <begin position="10"/>
        <end position="94"/>
    </location>
</feature>
<organism evidence="2 3">
    <name type="scientific">Anopheles atroparvus</name>
    <name type="common">European mosquito</name>
    <dbReference type="NCBI Taxonomy" id="41427"/>
    <lineage>
        <taxon>Eukaryota</taxon>
        <taxon>Metazoa</taxon>
        <taxon>Ecdysozoa</taxon>
        <taxon>Arthropoda</taxon>
        <taxon>Hexapoda</taxon>
        <taxon>Insecta</taxon>
        <taxon>Pterygota</taxon>
        <taxon>Neoptera</taxon>
        <taxon>Endopterygota</taxon>
        <taxon>Diptera</taxon>
        <taxon>Nematocera</taxon>
        <taxon>Culicoidea</taxon>
        <taxon>Culicidae</taxon>
        <taxon>Anophelinae</taxon>
        <taxon>Anopheles</taxon>
    </lineage>
</organism>
<dbReference type="InterPro" id="IPR021859">
    <property type="entry name" value="XTBD"/>
</dbReference>
<dbReference type="EnsemblMetazoa" id="ENSAATROPT001560">
    <property type="protein sequence ID" value="ENSAATROPP001502"/>
    <property type="gene ID" value="ENSAATROPG001237"/>
</dbReference>
<evidence type="ECO:0000313" key="3">
    <source>
        <dbReference type="Proteomes" id="UP000075880"/>
    </source>
</evidence>
<keyword evidence="3" id="KW-1185">Reference proteome</keyword>
<dbReference type="Pfam" id="PF11952">
    <property type="entry name" value="XTBD"/>
    <property type="match status" value="1"/>
</dbReference>
<evidence type="ECO:0000313" key="2">
    <source>
        <dbReference type="EnsemblMetazoa" id="ENSAATROPP001502"/>
    </source>
</evidence>
<name>A0AAG5CRP3_ANOAO</name>
<dbReference type="PROSITE" id="PS51827">
    <property type="entry name" value="XTBD"/>
    <property type="match status" value="1"/>
</dbReference>
<proteinExistence type="predicted"/>